<keyword evidence="1" id="KW-0808">Transferase</keyword>
<dbReference type="InterPro" id="IPR050832">
    <property type="entry name" value="Bact_Acetyltransf"/>
</dbReference>
<feature type="domain" description="N-acetyltransferase" evidence="3">
    <location>
        <begin position="151"/>
        <end position="282"/>
    </location>
</feature>
<keyword evidence="2" id="KW-0012">Acyltransferase</keyword>
<dbReference type="Proteomes" id="UP001595932">
    <property type="component" value="Unassembled WGS sequence"/>
</dbReference>
<name>A0ABV9MBP3_9BACL</name>
<dbReference type="Gene3D" id="3.40.630.30">
    <property type="match status" value="1"/>
</dbReference>
<protein>
    <submittedName>
        <fullName evidence="4">GNAT family N-acetyltransferase</fullName>
    </submittedName>
</protein>
<proteinExistence type="predicted"/>
<dbReference type="PROSITE" id="PS51186">
    <property type="entry name" value="GNAT"/>
    <property type="match status" value="2"/>
</dbReference>
<sequence length="282" mass="31398">MELSLSIASFPLDAETAGEMEQLINGESAQCHGLLHHELWRKAYANGFAVLAYTETGDLVAYAAAADLVGLHHYEWSAFVAPEYRRLGLATALADGVQHSLSQRGAESELAAFTENDEADAWLASLGYGCAFQERQFEAEPLASYELDGSIVVMPFAEEYAEELSQLMEQAFDESVLPVLEHNLADPERHVHLMHAEGKLVAAATLSTEDQELWLTALAVERQARRSGYGKAFLLWARHLAHEKNLERVMVEVETANEAWPVYEKAGFKNQATISYWQPQEQ</sequence>
<feature type="domain" description="N-acetyltransferase" evidence="3">
    <location>
        <begin position="7"/>
        <end position="159"/>
    </location>
</feature>
<keyword evidence="5" id="KW-1185">Reference proteome</keyword>
<dbReference type="InterPro" id="IPR016181">
    <property type="entry name" value="Acyl_CoA_acyltransferase"/>
</dbReference>
<reference evidence="5" key="1">
    <citation type="journal article" date="2019" name="Int. J. Syst. Evol. Microbiol.">
        <title>The Global Catalogue of Microorganisms (GCM) 10K type strain sequencing project: providing services to taxonomists for standard genome sequencing and annotation.</title>
        <authorList>
            <consortium name="The Broad Institute Genomics Platform"/>
            <consortium name="The Broad Institute Genome Sequencing Center for Infectious Disease"/>
            <person name="Wu L."/>
            <person name="Ma J."/>
        </authorList>
    </citation>
    <scope>NUCLEOTIDE SEQUENCE [LARGE SCALE GENOMIC DNA]</scope>
    <source>
        <strain evidence="5">CGMCC 1.12151</strain>
    </source>
</reference>
<dbReference type="CDD" id="cd04301">
    <property type="entry name" value="NAT_SF"/>
    <property type="match status" value="1"/>
</dbReference>
<evidence type="ECO:0000256" key="1">
    <source>
        <dbReference type="ARBA" id="ARBA00022679"/>
    </source>
</evidence>
<accession>A0ABV9MBP3</accession>
<organism evidence="4 5">
    <name type="scientific">Planococcus dechangensis</name>
    <dbReference type="NCBI Taxonomy" id="1176255"/>
    <lineage>
        <taxon>Bacteria</taxon>
        <taxon>Bacillati</taxon>
        <taxon>Bacillota</taxon>
        <taxon>Bacilli</taxon>
        <taxon>Bacillales</taxon>
        <taxon>Caryophanaceae</taxon>
        <taxon>Planococcus</taxon>
    </lineage>
</organism>
<dbReference type="RefSeq" id="WP_377278806.1">
    <property type="nucleotide sequence ID" value="NZ_JBHSGL010000005.1"/>
</dbReference>
<dbReference type="PANTHER" id="PTHR43877">
    <property type="entry name" value="AMINOALKYLPHOSPHONATE N-ACETYLTRANSFERASE-RELATED-RELATED"/>
    <property type="match status" value="1"/>
</dbReference>
<dbReference type="EMBL" id="JBHSGL010000005">
    <property type="protein sequence ID" value="MFC4713176.1"/>
    <property type="molecule type" value="Genomic_DNA"/>
</dbReference>
<evidence type="ECO:0000313" key="4">
    <source>
        <dbReference type="EMBL" id="MFC4713176.1"/>
    </source>
</evidence>
<dbReference type="SUPFAM" id="SSF55729">
    <property type="entry name" value="Acyl-CoA N-acyltransferases (Nat)"/>
    <property type="match status" value="1"/>
</dbReference>
<dbReference type="InterPro" id="IPR000182">
    <property type="entry name" value="GNAT_dom"/>
</dbReference>
<evidence type="ECO:0000313" key="5">
    <source>
        <dbReference type="Proteomes" id="UP001595932"/>
    </source>
</evidence>
<comment type="caution">
    <text evidence="4">The sequence shown here is derived from an EMBL/GenBank/DDBJ whole genome shotgun (WGS) entry which is preliminary data.</text>
</comment>
<dbReference type="Pfam" id="PF00583">
    <property type="entry name" value="Acetyltransf_1"/>
    <property type="match status" value="2"/>
</dbReference>
<evidence type="ECO:0000259" key="3">
    <source>
        <dbReference type="PROSITE" id="PS51186"/>
    </source>
</evidence>
<gene>
    <name evidence="4" type="ORF">ACFO5U_09905</name>
</gene>
<evidence type="ECO:0000256" key="2">
    <source>
        <dbReference type="ARBA" id="ARBA00023315"/>
    </source>
</evidence>